<evidence type="ECO:0000256" key="1">
    <source>
        <dbReference type="ARBA" id="ARBA00004123"/>
    </source>
</evidence>
<evidence type="ECO:0000256" key="3">
    <source>
        <dbReference type="ARBA" id="ARBA00022763"/>
    </source>
</evidence>
<dbReference type="AlphaFoldDB" id="A0A6A7C1W4"/>
<dbReference type="GO" id="GO:0030915">
    <property type="term" value="C:Smc5-Smc6 complex"/>
    <property type="evidence" value="ECO:0007669"/>
    <property type="project" value="UniProtKB-UniRule"/>
</dbReference>
<evidence type="ECO:0000256" key="5">
    <source>
        <dbReference type="ARBA" id="ARBA00023204"/>
    </source>
</evidence>
<dbReference type="InterPro" id="IPR029225">
    <property type="entry name" value="Nse4_Nse3-bd"/>
</dbReference>
<comment type="subcellular location">
    <subcellularLocation>
        <location evidence="1 7">Nucleus</location>
    </subcellularLocation>
</comment>
<keyword evidence="6 7" id="KW-0539">Nucleus</keyword>
<name>A0A6A7C1W4_9PEZI</name>
<dbReference type="GO" id="GO:0005634">
    <property type="term" value="C:nucleus"/>
    <property type="evidence" value="ECO:0007669"/>
    <property type="project" value="UniProtKB-SubCell"/>
</dbReference>
<evidence type="ECO:0000256" key="8">
    <source>
        <dbReference type="SAM" id="MobiDB-lite"/>
    </source>
</evidence>
<comment type="subunit">
    <text evidence="7">Component of the SMC5-SMC6 complex.</text>
</comment>
<keyword evidence="4 7" id="KW-0233">DNA recombination</keyword>
<feature type="region of interest" description="Disordered" evidence="8">
    <location>
        <begin position="178"/>
        <end position="225"/>
    </location>
</feature>
<keyword evidence="3 7" id="KW-0227">DNA damage</keyword>
<evidence type="ECO:0000256" key="6">
    <source>
        <dbReference type="ARBA" id="ARBA00023242"/>
    </source>
</evidence>
<evidence type="ECO:0000256" key="2">
    <source>
        <dbReference type="ARBA" id="ARBA00008997"/>
    </source>
</evidence>
<evidence type="ECO:0000259" key="9">
    <source>
        <dbReference type="Pfam" id="PF08743"/>
    </source>
</evidence>
<proteinExistence type="inferred from homology"/>
<sequence length="384" mass="43737">MRQSSRTGHGTQSNKRQCIHDDGDEDGEDGDEIGILNKYYNPNQKTDERRIIKRKSRALERDFNDKRDQLFRGDGKHLLTTIKRADRIYQQVKQTSDATLDARLLVNVSDLANKKAAQLVLGDGSTGVDVGEFLTKSLVFLRRGRRGDEEEGVEAELDWAHLGREACVQFNRQPPLPSFLQGPISVEKKKRTQTQRRARQAKDTDGREARPEALTTADMQQSEENSLTARCARILDQLNKHIETAQNFLERAGFTAEQLETEHGQTMLKKHRIALNGGVSLFDFCVNPKSFGQTVENLFYTSFLIKEGALGVDFDENELPTIMPTEAPSLEERRAKQMKRRQAVFALDYSTWQALVTAFDIREPMIPHREEDVEQRVGGRGWYA</sequence>
<feature type="region of interest" description="Disordered" evidence="8">
    <location>
        <begin position="1"/>
        <end position="36"/>
    </location>
</feature>
<organism evidence="11 12">
    <name type="scientific">Piedraia hortae CBS 480.64</name>
    <dbReference type="NCBI Taxonomy" id="1314780"/>
    <lineage>
        <taxon>Eukaryota</taxon>
        <taxon>Fungi</taxon>
        <taxon>Dikarya</taxon>
        <taxon>Ascomycota</taxon>
        <taxon>Pezizomycotina</taxon>
        <taxon>Dothideomycetes</taxon>
        <taxon>Dothideomycetidae</taxon>
        <taxon>Capnodiales</taxon>
        <taxon>Piedraiaceae</taxon>
        <taxon>Piedraia</taxon>
    </lineage>
</organism>
<dbReference type="InterPro" id="IPR014854">
    <property type="entry name" value="Nse4_C"/>
</dbReference>
<feature type="compositionally biased region" description="Basic and acidic residues" evidence="8">
    <location>
        <begin position="200"/>
        <end position="211"/>
    </location>
</feature>
<feature type="compositionally biased region" description="Basic residues" evidence="8">
    <location>
        <begin position="188"/>
        <end position="199"/>
    </location>
</feature>
<accession>A0A6A7C1W4</accession>
<evidence type="ECO:0000256" key="7">
    <source>
        <dbReference type="RuleBase" id="RU365071"/>
    </source>
</evidence>
<comment type="function">
    <text evidence="7">Component of the SMC5-SMC6 complex, that promotes sister chromatid alignment after DNA damage and facilitates double-stranded DNA breaks (DSBs) repair via homologous recombination between sister chromatids.</text>
</comment>
<dbReference type="GO" id="GO:0006281">
    <property type="term" value="P:DNA repair"/>
    <property type="evidence" value="ECO:0007669"/>
    <property type="project" value="UniProtKB-UniRule"/>
</dbReference>
<dbReference type="PANTHER" id="PTHR16140:SF0">
    <property type="entry name" value="NON-STRUCTURAL MAINTENANCE OF CHROMOSOMES ELEMENT 4"/>
    <property type="match status" value="1"/>
</dbReference>
<dbReference type="PANTHER" id="PTHR16140">
    <property type="entry name" value="NON-STRUCTURAL MAINTENANCE OF CHROMOSOMES ELEMENT 4"/>
    <property type="match status" value="1"/>
</dbReference>
<dbReference type="Proteomes" id="UP000799421">
    <property type="component" value="Unassembled WGS sequence"/>
</dbReference>
<keyword evidence="5 7" id="KW-0234">DNA repair</keyword>
<gene>
    <name evidence="11" type="ORF">K470DRAFT_214745</name>
</gene>
<evidence type="ECO:0000256" key="4">
    <source>
        <dbReference type="ARBA" id="ARBA00023172"/>
    </source>
</evidence>
<reference evidence="11" key="1">
    <citation type="journal article" date="2020" name="Stud. Mycol.">
        <title>101 Dothideomycetes genomes: a test case for predicting lifestyles and emergence of pathogens.</title>
        <authorList>
            <person name="Haridas S."/>
            <person name="Albert R."/>
            <person name="Binder M."/>
            <person name="Bloem J."/>
            <person name="Labutti K."/>
            <person name="Salamov A."/>
            <person name="Andreopoulos B."/>
            <person name="Baker S."/>
            <person name="Barry K."/>
            <person name="Bills G."/>
            <person name="Bluhm B."/>
            <person name="Cannon C."/>
            <person name="Castanera R."/>
            <person name="Culley D."/>
            <person name="Daum C."/>
            <person name="Ezra D."/>
            <person name="Gonzalez J."/>
            <person name="Henrissat B."/>
            <person name="Kuo A."/>
            <person name="Liang C."/>
            <person name="Lipzen A."/>
            <person name="Lutzoni F."/>
            <person name="Magnuson J."/>
            <person name="Mondo S."/>
            <person name="Nolan M."/>
            <person name="Ohm R."/>
            <person name="Pangilinan J."/>
            <person name="Park H.-J."/>
            <person name="Ramirez L."/>
            <person name="Alfaro M."/>
            <person name="Sun H."/>
            <person name="Tritt A."/>
            <person name="Yoshinaga Y."/>
            <person name="Zwiers L.-H."/>
            <person name="Turgeon B."/>
            <person name="Goodwin S."/>
            <person name="Spatafora J."/>
            <person name="Crous P."/>
            <person name="Grigoriev I."/>
        </authorList>
    </citation>
    <scope>NUCLEOTIDE SEQUENCE</scope>
    <source>
        <strain evidence="11">CBS 480.64</strain>
    </source>
</reference>
<keyword evidence="12" id="KW-1185">Reference proteome</keyword>
<dbReference type="InterPro" id="IPR027786">
    <property type="entry name" value="Nse4/EID"/>
</dbReference>
<comment type="similarity">
    <text evidence="2 7">Belongs to the NSE4 family.</text>
</comment>
<feature type="domain" description="Nse4/EID protein Nse3/MAGE-binding" evidence="10">
    <location>
        <begin position="101"/>
        <end position="150"/>
    </location>
</feature>
<feature type="domain" description="Non-structural maintenance of chromosome element 4 C-terminal" evidence="9">
    <location>
        <begin position="279"/>
        <end position="366"/>
    </location>
</feature>
<dbReference type="OrthoDB" id="361242at2759"/>
<feature type="compositionally biased region" description="Acidic residues" evidence="8">
    <location>
        <begin position="22"/>
        <end position="32"/>
    </location>
</feature>
<evidence type="ECO:0000313" key="12">
    <source>
        <dbReference type="Proteomes" id="UP000799421"/>
    </source>
</evidence>
<protein>
    <recommendedName>
        <fullName evidence="7">Non-structural maintenance of chromosomes element 4</fullName>
    </recommendedName>
</protein>
<dbReference type="EMBL" id="MU005971">
    <property type="protein sequence ID" value="KAF2861566.1"/>
    <property type="molecule type" value="Genomic_DNA"/>
</dbReference>
<dbReference type="Pfam" id="PF15412">
    <property type="entry name" value="Nse4-Nse3_bdg"/>
    <property type="match status" value="1"/>
</dbReference>
<evidence type="ECO:0000313" key="11">
    <source>
        <dbReference type="EMBL" id="KAF2861566.1"/>
    </source>
</evidence>
<evidence type="ECO:0000259" key="10">
    <source>
        <dbReference type="Pfam" id="PF15412"/>
    </source>
</evidence>
<dbReference type="GO" id="GO:0006310">
    <property type="term" value="P:DNA recombination"/>
    <property type="evidence" value="ECO:0007669"/>
    <property type="project" value="UniProtKB-UniRule"/>
</dbReference>
<feature type="compositionally biased region" description="Polar residues" evidence="8">
    <location>
        <begin position="1"/>
        <end position="16"/>
    </location>
</feature>
<dbReference type="Pfam" id="PF08743">
    <property type="entry name" value="Nse4_C"/>
    <property type="match status" value="1"/>
</dbReference>